<keyword evidence="3" id="KW-1185">Reference proteome</keyword>
<dbReference type="Proteomes" id="UP000199420">
    <property type="component" value="Unassembled WGS sequence"/>
</dbReference>
<proteinExistence type="predicted"/>
<gene>
    <name evidence="2" type="ORF">SAMN04487997_0192</name>
</gene>
<dbReference type="STRING" id="529704.SAMN02927913_2198"/>
<protein>
    <submittedName>
        <fullName evidence="2">Uncharacterized protein</fullName>
    </submittedName>
</protein>
<dbReference type="AlphaFoldDB" id="A0A1H6ZUM5"/>
<dbReference type="EMBL" id="FNYC01000012">
    <property type="protein sequence ID" value="SEJ55297.1"/>
    <property type="molecule type" value="Genomic_DNA"/>
</dbReference>
<sequence>MSRARNIKPGFFKNDLLAECNPLARILFCGLWCVADREGRLEDRPKRIKADCLPYDECDCDALLGELAERGFIVRYTVSEARYIAIPEFAKHQNPHCKEQASSIPAPCMHGASTVQATDKHGEGTEVAVLIPDSLIPDSLQELSNLPDGRLDVAANADDLPSGDTDESKGAKDAAQPASRCPLSQIVALYHELLPMCRAVEKLTDARAGYIRQRWREDLPTLEAWRNYFTDVSRSPFLTGRAPGRDGKPPFVADLEWLTRPGNFAKVAEGRYHR</sequence>
<evidence type="ECO:0000313" key="3">
    <source>
        <dbReference type="Proteomes" id="UP000199420"/>
    </source>
</evidence>
<dbReference type="OrthoDB" id="6107855at2"/>
<name>A0A1H6ZUM5_9GAMM</name>
<evidence type="ECO:0000313" key="2">
    <source>
        <dbReference type="EMBL" id="SEJ55297.1"/>
    </source>
</evidence>
<reference evidence="2 3" key="1">
    <citation type="submission" date="2016-10" db="EMBL/GenBank/DDBJ databases">
        <authorList>
            <person name="de Groot N.N."/>
        </authorList>
    </citation>
    <scope>NUCLEOTIDE SEQUENCE [LARGE SCALE GENOMIC DNA]</scope>
    <source>
        <strain evidence="2 3">DSM 26515</strain>
    </source>
</reference>
<evidence type="ECO:0000256" key="1">
    <source>
        <dbReference type="SAM" id="MobiDB-lite"/>
    </source>
</evidence>
<dbReference type="RefSeq" id="WP_091336833.1">
    <property type="nucleotide sequence ID" value="NZ_FNYC01000012.1"/>
</dbReference>
<feature type="region of interest" description="Disordered" evidence="1">
    <location>
        <begin position="152"/>
        <end position="177"/>
    </location>
</feature>
<accession>A0A1H6ZUM5</accession>
<organism evidence="2 3">
    <name type="scientific">Frateuria terrea</name>
    <dbReference type="NCBI Taxonomy" id="529704"/>
    <lineage>
        <taxon>Bacteria</taxon>
        <taxon>Pseudomonadati</taxon>
        <taxon>Pseudomonadota</taxon>
        <taxon>Gammaproteobacteria</taxon>
        <taxon>Lysobacterales</taxon>
        <taxon>Rhodanobacteraceae</taxon>
        <taxon>Frateuria</taxon>
    </lineage>
</organism>